<name>A0A2M4BXJ9_9DIPT</name>
<feature type="region of interest" description="Disordered" evidence="1">
    <location>
        <begin position="125"/>
        <end position="157"/>
    </location>
</feature>
<feature type="compositionally biased region" description="Basic and acidic residues" evidence="1">
    <location>
        <begin position="126"/>
        <end position="146"/>
    </location>
</feature>
<protein>
    <submittedName>
        <fullName evidence="2">Uncharacterized protein</fullName>
    </submittedName>
</protein>
<dbReference type="AlphaFoldDB" id="A0A2M4BXJ9"/>
<organism evidence="2">
    <name type="scientific">Anopheles marajoara</name>
    <dbReference type="NCBI Taxonomy" id="58244"/>
    <lineage>
        <taxon>Eukaryota</taxon>
        <taxon>Metazoa</taxon>
        <taxon>Ecdysozoa</taxon>
        <taxon>Arthropoda</taxon>
        <taxon>Hexapoda</taxon>
        <taxon>Insecta</taxon>
        <taxon>Pterygota</taxon>
        <taxon>Neoptera</taxon>
        <taxon>Endopterygota</taxon>
        <taxon>Diptera</taxon>
        <taxon>Nematocera</taxon>
        <taxon>Culicoidea</taxon>
        <taxon>Culicidae</taxon>
        <taxon>Anophelinae</taxon>
        <taxon>Anopheles</taxon>
    </lineage>
</organism>
<sequence length="254" mass="27962">MGRCILATSTVDKLQTLVQLQKQLKRIEVSTQLEPRLFLLWGMKAYVLMTVLTATGNAEEPALQEFLQHLRSILRGPQGTVNRLMQSALSLYKGTVCSPTRRAVVRLLIACLTFCQQTLRITSGRNFDEPTGHTADEHDDGFHVVEDGSSSSSQGGEQPLVKLCSGLRSTILEILNEAPGVLATQRNPQTASWVPHLENIRRRMDNAGQGVALTEIVQECVAPLCVDVICVLGGRNTELLMRSALPVWRKMGCV</sequence>
<reference evidence="2" key="1">
    <citation type="submission" date="2018-01" db="EMBL/GenBank/DDBJ databases">
        <title>An insight into the sialome of Amazonian anophelines.</title>
        <authorList>
            <person name="Ribeiro J.M."/>
            <person name="Scarpassa V."/>
            <person name="Calvo E."/>
        </authorList>
    </citation>
    <scope>NUCLEOTIDE SEQUENCE</scope>
    <source>
        <tissue evidence="2">Salivary glands</tissue>
    </source>
</reference>
<evidence type="ECO:0000313" key="2">
    <source>
        <dbReference type="EMBL" id="MBW57743.1"/>
    </source>
</evidence>
<accession>A0A2M4BXJ9</accession>
<dbReference type="EMBL" id="GGFJ01008602">
    <property type="protein sequence ID" value="MBW57743.1"/>
    <property type="molecule type" value="Transcribed_RNA"/>
</dbReference>
<proteinExistence type="predicted"/>
<evidence type="ECO:0000256" key="1">
    <source>
        <dbReference type="SAM" id="MobiDB-lite"/>
    </source>
</evidence>